<evidence type="ECO:0000313" key="8">
    <source>
        <dbReference type="EMBL" id="RNI10706.1"/>
    </source>
</evidence>
<reference evidence="8 12" key="3">
    <citation type="submission" date="2018-10" db="EMBL/GenBank/DDBJ databases">
        <title>Cultivation of a novel Methanohalophilus strain from Kebrit Deep of the Red Sea and a genomic comparison of members of the genus Methanohalophilus.</title>
        <authorList>
            <person name="Guan Y."/>
            <person name="Ngugi D.K."/>
            <person name="Stingl U."/>
        </authorList>
    </citation>
    <scope>NUCLEOTIDE SEQUENCE [LARGE SCALE GENOMIC DNA]</scope>
    <source>
        <strain evidence="8 12">DSM 3094</strain>
    </source>
</reference>
<keyword evidence="2" id="KW-1003">Cell membrane</keyword>
<feature type="transmembrane region" description="Helical" evidence="6">
    <location>
        <begin position="7"/>
        <end position="27"/>
    </location>
</feature>
<reference evidence="7 10" key="1">
    <citation type="submission" date="2016-10" db="EMBL/GenBank/DDBJ databases">
        <title>Methanohalophilus halophilus.</title>
        <authorList>
            <person name="L'haridon S."/>
        </authorList>
    </citation>
    <scope>NUCLEOTIDE SEQUENCE [LARGE SCALE GENOMIC DNA]</scope>
    <source>
        <strain evidence="7 10">Z-7982</strain>
    </source>
</reference>
<keyword evidence="10" id="KW-1185">Reference proteome</keyword>
<feature type="transmembrane region" description="Helical" evidence="6">
    <location>
        <begin position="228"/>
        <end position="252"/>
    </location>
</feature>
<dbReference type="KEGG" id="mhaz:BHR79_02235"/>
<feature type="transmembrane region" description="Helical" evidence="6">
    <location>
        <begin position="153"/>
        <end position="173"/>
    </location>
</feature>
<feature type="transmembrane region" description="Helical" evidence="6">
    <location>
        <begin position="124"/>
        <end position="141"/>
    </location>
</feature>
<proteinExistence type="predicted"/>
<evidence type="ECO:0000256" key="3">
    <source>
        <dbReference type="ARBA" id="ARBA00022692"/>
    </source>
</evidence>
<dbReference type="OrthoDB" id="15513at2157"/>
<dbReference type="EMBL" id="RJJG01000001">
    <property type="protein sequence ID" value="RNI10706.1"/>
    <property type="molecule type" value="Genomic_DNA"/>
</dbReference>
<dbReference type="InterPro" id="IPR022791">
    <property type="entry name" value="L-PG_synthase/AglD"/>
</dbReference>
<evidence type="ECO:0000313" key="10">
    <source>
        <dbReference type="Proteomes" id="UP000186879"/>
    </source>
</evidence>
<dbReference type="GO" id="GO:0005886">
    <property type="term" value="C:plasma membrane"/>
    <property type="evidence" value="ECO:0007669"/>
    <property type="project" value="UniProtKB-SubCell"/>
</dbReference>
<evidence type="ECO:0000256" key="5">
    <source>
        <dbReference type="ARBA" id="ARBA00023136"/>
    </source>
</evidence>
<feature type="transmembrane region" description="Helical" evidence="6">
    <location>
        <begin position="39"/>
        <end position="59"/>
    </location>
</feature>
<keyword evidence="4 6" id="KW-1133">Transmembrane helix</keyword>
<feature type="transmembrane region" description="Helical" evidence="6">
    <location>
        <begin position="289"/>
        <end position="308"/>
    </location>
</feature>
<organism evidence="7 10">
    <name type="scientific">Methanohalophilus halophilus</name>
    <dbReference type="NCBI Taxonomy" id="2177"/>
    <lineage>
        <taxon>Archaea</taxon>
        <taxon>Methanobacteriati</taxon>
        <taxon>Methanobacteriota</taxon>
        <taxon>Stenosarchaea group</taxon>
        <taxon>Methanomicrobia</taxon>
        <taxon>Methanosarcinales</taxon>
        <taxon>Methanosarcinaceae</taxon>
        <taxon>Methanohalophilus</taxon>
    </lineage>
</organism>
<comment type="subcellular location">
    <subcellularLocation>
        <location evidence="1">Cell membrane</location>
        <topology evidence="1">Multi-pass membrane protein</topology>
    </subcellularLocation>
</comment>
<reference evidence="9 11" key="2">
    <citation type="submission" date="2016-10" db="EMBL/GenBank/DDBJ databases">
        <authorList>
            <person name="de Groot N.N."/>
        </authorList>
    </citation>
    <scope>NUCLEOTIDE SEQUENCE [LARGE SCALE GENOMIC DNA]</scope>
    <source>
        <strain evidence="9 11">Z-7982</strain>
    </source>
</reference>
<evidence type="ECO:0000256" key="1">
    <source>
        <dbReference type="ARBA" id="ARBA00004651"/>
    </source>
</evidence>
<evidence type="ECO:0000313" key="11">
    <source>
        <dbReference type="Proteomes" id="UP000198669"/>
    </source>
</evidence>
<evidence type="ECO:0000313" key="12">
    <source>
        <dbReference type="Proteomes" id="UP000267921"/>
    </source>
</evidence>
<dbReference type="Pfam" id="PF03706">
    <property type="entry name" value="LPG_synthase_TM"/>
    <property type="match status" value="1"/>
</dbReference>
<dbReference type="Proteomes" id="UP000267921">
    <property type="component" value="Unassembled WGS sequence"/>
</dbReference>
<dbReference type="GeneID" id="30582539"/>
<dbReference type="PANTHER" id="PTHR37693">
    <property type="entry name" value="PHOSPHATIDYLGLYCEROL LYSYLTRANSFERASE"/>
    <property type="match status" value="1"/>
</dbReference>
<name>A0A1L3Q0M7_9EURY</name>
<dbReference type="NCBIfam" id="TIGR00374">
    <property type="entry name" value="flippase-like domain"/>
    <property type="match status" value="1"/>
</dbReference>
<sequence>MNKFAKWLAVSSIISIVTIIGVFVYTIDPKTTESLYNIRPLYLVAAAGIHLLGFAMWGIRTKIMAGALGYNLEIKKAFEIVISSSFLAAMTPSSVGGEPLRIHLLQSDRMPVGSATAVVLGERVLDAIIILTAAPFALSLFGEVLGGGKLDSLLMFGQLFLFFILAILLYAIWKPHYTRRFLQWIVNKCSRLFGDDKKHIFCKISEKVDTELEEFHYSIFFFLKEGRLGLMAGILCTFAFWFIEFSMLPVLLMGLNQYPSAIIVYAAQVLLMIVVIIPATPGSSGVAEIGATTLFSVFVPTYMLGIVVVAWRALTFYLNLLVGGFVSFNILKDTVEVDELLK</sequence>
<evidence type="ECO:0000313" key="9">
    <source>
        <dbReference type="EMBL" id="SDW06870.1"/>
    </source>
</evidence>
<evidence type="ECO:0000256" key="4">
    <source>
        <dbReference type="ARBA" id="ARBA00022989"/>
    </source>
</evidence>
<feature type="transmembrane region" description="Helical" evidence="6">
    <location>
        <begin position="258"/>
        <end position="277"/>
    </location>
</feature>
<accession>A0A1L3Q0M7</accession>
<dbReference type="Proteomes" id="UP000198669">
    <property type="component" value="Unassembled WGS sequence"/>
</dbReference>
<dbReference type="EMBL" id="CP017921">
    <property type="protein sequence ID" value="APH38422.1"/>
    <property type="molecule type" value="Genomic_DNA"/>
</dbReference>
<evidence type="ECO:0000256" key="2">
    <source>
        <dbReference type="ARBA" id="ARBA00022475"/>
    </source>
</evidence>
<dbReference type="AlphaFoldDB" id="A0A1L3Q0M7"/>
<evidence type="ECO:0000256" key="6">
    <source>
        <dbReference type="SAM" id="Phobius"/>
    </source>
</evidence>
<protein>
    <submittedName>
        <fullName evidence="7">TIGR00374 family protein</fullName>
    </submittedName>
</protein>
<keyword evidence="3 6" id="KW-0812">Transmembrane</keyword>
<dbReference type="PANTHER" id="PTHR37693:SF1">
    <property type="entry name" value="INTEGRAL MEMBRANE PROTEIN"/>
    <property type="match status" value="1"/>
</dbReference>
<dbReference type="EMBL" id="FNMU01000001">
    <property type="protein sequence ID" value="SDW06870.1"/>
    <property type="molecule type" value="Genomic_DNA"/>
</dbReference>
<dbReference type="RefSeq" id="WP_072560793.1">
    <property type="nucleotide sequence ID" value="NZ_CP017921.1"/>
</dbReference>
<evidence type="ECO:0000313" key="7">
    <source>
        <dbReference type="EMBL" id="APH38422.1"/>
    </source>
</evidence>
<dbReference type="Proteomes" id="UP000186879">
    <property type="component" value="Chromosome"/>
</dbReference>
<keyword evidence="5 6" id="KW-0472">Membrane</keyword>
<dbReference type="STRING" id="2177.BHR79_02235"/>
<gene>
    <name evidence="7" type="ORF">BHR79_02235</name>
    <name evidence="8" type="ORF">EFE40_00550</name>
    <name evidence="9" type="ORF">SAMN04515625_0273</name>
</gene>